<reference evidence="2" key="1">
    <citation type="submission" date="2016-10" db="EMBL/GenBank/DDBJ databases">
        <authorList>
            <person name="Benchimol M."/>
            <person name="Almeida L.G."/>
            <person name="Vasconcelos A.T."/>
            <person name="Perreira-Neves A."/>
            <person name="Rosa I.A."/>
            <person name="Tasca T."/>
            <person name="Bogo M.R."/>
            <person name="de Souza W."/>
        </authorList>
    </citation>
    <scope>NUCLEOTIDE SEQUENCE [LARGE SCALE GENOMIC DNA]</scope>
    <source>
        <strain evidence="2">K</strain>
    </source>
</reference>
<feature type="region of interest" description="Disordered" evidence="1">
    <location>
        <begin position="1"/>
        <end position="22"/>
    </location>
</feature>
<dbReference type="Proteomes" id="UP000179807">
    <property type="component" value="Unassembled WGS sequence"/>
</dbReference>
<dbReference type="EMBL" id="MLAK01001294">
    <property type="protein sequence ID" value="OHS94728.1"/>
    <property type="molecule type" value="Genomic_DNA"/>
</dbReference>
<sequence length="78" mass="8852">MAKNNQQVQQQNYPPFNGRLTQNGEIIPTVEITINEGQPTAFNHHLGELSMVQMSIPNAVPFVDSYRNENDDLKQNLL</sequence>
<accession>A0A1J4J6A4</accession>
<evidence type="ECO:0000313" key="3">
    <source>
        <dbReference type="Proteomes" id="UP000179807"/>
    </source>
</evidence>
<organism evidence="2 3">
    <name type="scientific">Tritrichomonas foetus</name>
    <dbReference type="NCBI Taxonomy" id="1144522"/>
    <lineage>
        <taxon>Eukaryota</taxon>
        <taxon>Metamonada</taxon>
        <taxon>Parabasalia</taxon>
        <taxon>Tritrichomonadida</taxon>
        <taxon>Tritrichomonadidae</taxon>
        <taxon>Tritrichomonas</taxon>
    </lineage>
</organism>
<name>A0A1J4J6A4_9EUKA</name>
<dbReference type="RefSeq" id="XP_068347865.1">
    <property type="nucleotide sequence ID" value="XM_068512432.1"/>
</dbReference>
<proteinExistence type="predicted"/>
<gene>
    <name evidence="2" type="ORF">TRFO_39077</name>
</gene>
<dbReference type="GeneID" id="94847136"/>
<dbReference type="AlphaFoldDB" id="A0A1J4J6A4"/>
<keyword evidence="3" id="KW-1185">Reference proteome</keyword>
<evidence type="ECO:0000313" key="2">
    <source>
        <dbReference type="EMBL" id="OHS94728.1"/>
    </source>
</evidence>
<dbReference type="VEuPathDB" id="TrichDB:TRFO_39077"/>
<comment type="caution">
    <text evidence="2">The sequence shown here is derived from an EMBL/GenBank/DDBJ whole genome shotgun (WGS) entry which is preliminary data.</text>
</comment>
<evidence type="ECO:0000256" key="1">
    <source>
        <dbReference type="SAM" id="MobiDB-lite"/>
    </source>
</evidence>
<protein>
    <submittedName>
        <fullName evidence="2">Uncharacterized protein</fullName>
    </submittedName>
</protein>
<feature type="compositionally biased region" description="Low complexity" evidence="1">
    <location>
        <begin position="1"/>
        <end position="12"/>
    </location>
</feature>